<evidence type="ECO:0000313" key="2">
    <source>
        <dbReference type="Proteomes" id="UP000706151"/>
    </source>
</evidence>
<proteinExistence type="predicted"/>
<gene>
    <name evidence="1" type="ORF">IPK02_02260</name>
</gene>
<protein>
    <submittedName>
        <fullName evidence="1">Uncharacterized protein</fullName>
    </submittedName>
</protein>
<dbReference type="Proteomes" id="UP000706151">
    <property type="component" value="Unassembled WGS sequence"/>
</dbReference>
<dbReference type="AlphaFoldDB" id="A0A935W231"/>
<organism evidence="1 2">
    <name type="scientific">Candidatus Accumulibacter affinis</name>
    <dbReference type="NCBI Taxonomy" id="2954384"/>
    <lineage>
        <taxon>Bacteria</taxon>
        <taxon>Pseudomonadati</taxon>
        <taxon>Pseudomonadota</taxon>
        <taxon>Betaproteobacteria</taxon>
        <taxon>Candidatus Accumulibacter</taxon>
    </lineage>
</organism>
<name>A0A935W231_9PROT</name>
<dbReference type="EMBL" id="JADJOT010000002">
    <property type="protein sequence ID" value="MBK7952871.1"/>
    <property type="molecule type" value="Genomic_DNA"/>
</dbReference>
<reference evidence="1 2" key="1">
    <citation type="submission" date="2020-10" db="EMBL/GenBank/DDBJ databases">
        <title>Connecting structure to function with the recovery of over 1000 high-quality activated sludge metagenome-assembled genomes encoding full-length rRNA genes using long-read sequencing.</title>
        <authorList>
            <person name="Singleton C.M."/>
            <person name="Petriglieri F."/>
            <person name="Kristensen J.M."/>
            <person name="Kirkegaard R.H."/>
            <person name="Michaelsen T.Y."/>
            <person name="Andersen M.H."/>
            <person name="Karst S.M."/>
            <person name="Dueholm M.S."/>
            <person name="Nielsen P.H."/>
            <person name="Albertsen M."/>
        </authorList>
    </citation>
    <scope>NUCLEOTIDE SEQUENCE [LARGE SCALE GENOMIC DNA]</scope>
    <source>
        <strain evidence="1">Fred_18-Q3-R57-64_BAT3C.720</strain>
    </source>
</reference>
<evidence type="ECO:0000313" key="1">
    <source>
        <dbReference type="EMBL" id="MBK7952871.1"/>
    </source>
</evidence>
<comment type="caution">
    <text evidence="1">The sequence shown here is derived from an EMBL/GenBank/DDBJ whole genome shotgun (WGS) entry which is preliminary data.</text>
</comment>
<accession>A0A935W231</accession>
<sequence>MGETRPHRTGLAWQGVCTLDWVRFHRDSVRFIFNDAAGEAAARESSDAAAKILEHLKQNGRTSRAELSKKCFSGHLSASMKSRKVKTKRKPVNRSQPAGLHRLKAMFCRNKRGSLGLVLPHFRLRLLNRCVDPQEFLLGLHSFQTSLLPFAGKKRTC</sequence>